<feature type="transmembrane region" description="Helical" evidence="2">
    <location>
        <begin position="209"/>
        <end position="228"/>
    </location>
</feature>
<dbReference type="Proteomes" id="UP000540423">
    <property type="component" value="Unassembled WGS sequence"/>
</dbReference>
<feature type="region of interest" description="Disordered" evidence="1">
    <location>
        <begin position="60"/>
        <end position="89"/>
    </location>
</feature>
<keyword evidence="2" id="KW-0812">Transmembrane</keyword>
<evidence type="ECO:0000313" key="4">
    <source>
        <dbReference type="Proteomes" id="UP000540423"/>
    </source>
</evidence>
<sequence length="484" mass="48710">MTTQTADPTGMAETPAHGLDLSGATAVAPRLPVQPADASKSAPAAQATTVVQSVAGVQAGAGRPPVGSGRPVATVQAPAGRRTETDGRTRTPRWAAVAGRGEVSGQAAASVRTAARVPSAVAPQTPADPVRVLMHRHRELCERAVDPLEIAAGLEAHGVTDRTAARFRHRDVFSLAEELYARVPRADEEDATAHAPAPPVRDGSLPTGWAAYALLPGALCALTLLGAGRAAGGLRVALLVTGALATALALLLCLRHGPLRADGHTSWARTGWLLLYAVLGDGVLTRLLGDGPLWTPAPAALLGLAAALAPAAWCARLLTVQARRRLTVSRGTEDFGSAVRPLLFGVFGLYAAALTLLLYGASRLGIGGGLAVSALAVGALLFLARLLAVHGLPDAGSMGLTFACAAEITLLGSVLASRLPGCEALAGPVRHAVRAWGAGAVPAFACGAAALGLLAHAAVALSQASAHAAAPAPTGGTARAGRRG</sequence>
<evidence type="ECO:0008006" key="5">
    <source>
        <dbReference type="Google" id="ProtNLM"/>
    </source>
</evidence>
<organism evidence="3 4">
    <name type="scientific">Streptomyces candidus</name>
    <dbReference type="NCBI Taxonomy" id="67283"/>
    <lineage>
        <taxon>Bacteria</taxon>
        <taxon>Bacillati</taxon>
        <taxon>Actinomycetota</taxon>
        <taxon>Actinomycetes</taxon>
        <taxon>Kitasatosporales</taxon>
        <taxon>Streptomycetaceae</taxon>
        <taxon>Streptomyces</taxon>
    </lineage>
</organism>
<feature type="transmembrane region" description="Helical" evidence="2">
    <location>
        <begin position="299"/>
        <end position="318"/>
    </location>
</feature>
<evidence type="ECO:0000313" key="3">
    <source>
        <dbReference type="EMBL" id="MBB6437420.1"/>
    </source>
</evidence>
<keyword evidence="4" id="KW-1185">Reference proteome</keyword>
<accession>A0A7X0HGY1</accession>
<proteinExistence type="predicted"/>
<keyword evidence="2" id="KW-1133">Transmembrane helix</keyword>
<feature type="transmembrane region" description="Helical" evidence="2">
    <location>
        <begin position="439"/>
        <end position="461"/>
    </location>
</feature>
<gene>
    <name evidence="3" type="ORF">HNQ79_003921</name>
</gene>
<feature type="compositionally biased region" description="Low complexity" evidence="1">
    <location>
        <begin position="34"/>
        <end position="44"/>
    </location>
</feature>
<feature type="transmembrane region" description="Helical" evidence="2">
    <location>
        <begin position="234"/>
        <end position="254"/>
    </location>
</feature>
<protein>
    <recommendedName>
        <fullName evidence="5">Integral membrane protein</fullName>
    </recommendedName>
</protein>
<feature type="transmembrane region" description="Helical" evidence="2">
    <location>
        <begin position="400"/>
        <end position="419"/>
    </location>
</feature>
<evidence type="ECO:0000256" key="2">
    <source>
        <dbReference type="SAM" id="Phobius"/>
    </source>
</evidence>
<comment type="caution">
    <text evidence="3">The sequence shown here is derived from an EMBL/GenBank/DDBJ whole genome shotgun (WGS) entry which is preliminary data.</text>
</comment>
<dbReference type="RefSeq" id="WP_229923705.1">
    <property type="nucleotide sequence ID" value="NZ_BNBN01000014.1"/>
</dbReference>
<feature type="transmembrane region" description="Helical" evidence="2">
    <location>
        <begin position="266"/>
        <end position="287"/>
    </location>
</feature>
<name>A0A7X0HGY1_9ACTN</name>
<reference evidence="3 4" key="1">
    <citation type="submission" date="2020-08" db="EMBL/GenBank/DDBJ databases">
        <title>Genomic Encyclopedia of Type Strains, Phase IV (KMG-IV): sequencing the most valuable type-strain genomes for metagenomic binning, comparative biology and taxonomic classification.</title>
        <authorList>
            <person name="Goeker M."/>
        </authorList>
    </citation>
    <scope>NUCLEOTIDE SEQUENCE [LARGE SCALE GENOMIC DNA]</scope>
    <source>
        <strain evidence="3 4">DSM 40141</strain>
    </source>
</reference>
<dbReference type="EMBL" id="JACHEM010000010">
    <property type="protein sequence ID" value="MBB6437420.1"/>
    <property type="molecule type" value="Genomic_DNA"/>
</dbReference>
<feature type="transmembrane region" description="Helical" evidence="2">
    <location>
        <begin position="366"/>
        <end position="388"/>
    </location>
</feature>
<dbReference type="AlphaFoldDB" id="A0A7X0HGY1"/>
<feature type="transmembrane region" description="Helical" evidence="2">
    <location>
        <begin position="339"/>
        <end position="360"/>
    </location>
</feature>
<feature type="region of interest" description="Disordered" evidence="1">
    <location>
        <begin position="1"/>
        <end position="44"/>
    </location>
</feature>
<keyword evidence="2" id="KW-0472">Membrane</keyword>
<evidence type="ECO:0000256" key="1">
    <source>
        <dbReference type="SAM" id="MobiDB-lite"/>
    </source>
</evidence>